<evidence type="ECO:0000256" key="10">
    <source>
        <dbReference type="PROSITE-ProRule" id="PRU01393"/>
    </source>
</evidence>
<dbReference type="InterPro" id="IPR036959">
    <property type="entry name" value="Peptidase_C12_UCH_sf"/>
</dbReference>
<feature type="domain" description="UCH catalytic" evidence="12">
    <location>
        <begin position="222"/>
        <end position="416"/>
    </location>
</feature>
<dbReference type="PANTHER" id="PTHR10589">
    <property type="entry name" value="UBIQUITIN CARBOXYL-TERMINAL HYDROLASE"/>
    <property type="match status" value="1"/>
</dbReference>
<feature type="site" description="Transition state stabilizer" evidence="10">
    <location>
        <position position="87"/>
    </location>
</feature>
<evidence type="ECO:0000256" key="1">
    <source>
        <dbReference type="ARBA" id="ARBA00000707"/>
    </source>
</evidence>
<keyword evidence="4 10" id="KW-0645">Protease</keyword>
<sequence>MTTQWLPLESNPDVFNDFIQKIGISGAKCVDVYGFDDELLAFIPKPHLALILCYPDYKKVDEIMKPVYDKLAAEGTTVPENVFFMKQKISNACGTFALFHSIAQNTDKLNIGQGSFAKWFAEAKKVGVDERSDLLAKSEDISQSHEASAASGETDANPDTVEHHFIAYCNINGTLYEIDSRQPFPRACGPTTQDNLLKDAGTAAKELMDKLGNVSFSALALCVDVYGLDEEMIEFVPKPHLALILCYPEPDELQLVMQSVYDDLAQKGASVPEDVFFMKQKIHNACGTFALLHAIAQNTDKLRVGQGSFAKWFEDAKKVGVEERSALLAASEEISRAHEASAKSGETDANPEKVEHHFVSYSNINGTLYEFDSSQSFPRACGPTSQDTLLRDAGIVVQEMVEKFGNCSFSALALIADS</sequence>
<dbReference type="InterPro" id="IPR057254">
    <property type="entry name" value="UCH_AS"/>
</dbReference>
<organism evidence="13 14">
    <name type="scientific">Bursaphelenchus xylophilus</name>
    <name type="common">Pinewood nematode worm</name>
    <name type="synonym">Aphelenchoides xylophilus</name>
    <dbReference type="NCBI Taxonomy" id="6326"/>
    <lineage>
        <taxon>Eukaryota</taxon>
        <taxon>Metazoa</taxon>
        <taxon>Ecdysozoa</taxon>
        <taxon>Nematoda</taxon>
        <taxon>Chromadorea</taxon>
        <taxon>Rhabditida</taxon>
        <taxon>Tylenchina</taxon>
        <taxon>Tylenchomorpha</taxon>
        <taxon>Aphelenchoidea</taxon>
        <taxon>Aphelenchoididae</taxon>
        <taxon>Bursaphelenchus</taxon>
    </lineage>
</organism>
<feature type="active site" description="Proton donor" evidence="10">
    <location>
        <position position="357"/>
    </location>
</feature>
<dbReference type="SUPFAM" id="SSF54001">
    <property type="entry name" value="Cysteine proteinases"/>
    <property type="match status" value="2"/>
</dbReference>
<dbReference type="CDD" id="cd09616">
    <property type="entry name" value="Peptidase_C12_UCH_L1_L3"/>
    <property type="match status" value="2"/>
</dbReference>
<evidence type="ECO:0000256" key="11">
    <source>
        <dbReference type="RuleBase" id="RU361215"/>
    </source>
</evidence>
<dbReference type="PRINTS" id="PR00707">
    <property type="entry name" value="UBCTHYDRLASE"/>
</dbReference>
<dbReference type="InterPro" id="IPR038765">
    <property type="entry name" value="Papain-like_cys_pep_sf"/>
</dbReference>
<dbReference type="GO" id="GO:0004843">
    <property type="term" value="F:cysteine-type deubiquitinase activity"/>
    <property type="evidence" value="ECO:0007669"/>
    <property type="project" value="UniProtKB-UniRule"/>
</dbReference>
<keyword evidence="6 10" id="KW-0378">Hydrolase</keyword>
<evidence type="ECO:0000256" key="9">
    <source>
        <dbReference type="ARBA" id="ARBA00073226"/>
    </source>
</evidence>
<dbReference type="EMBL" id="CAJFCV020000005">
    <property type="protein sequence ID" value="CAG9121290.1"/>
    <property type="molecule type" value="Genomic_DNA"/>
</dbReference>
<dbReference type="SMR" id="A0A7I8XJ65"/>
<evidence type="ECO:0000256" key="7">
    <source>
        <dbReference type="ARBA" id="ARBA00022807"/>
    </source>
</evidence>
<accession>A0A7I8XJ65</accession>
<gene>
    <name evidence="13" type="ORF">BXYJ_LOCUS10954</name>
</gene>
<evidence type="ECO:0000256" key="6">
    <source>
        <dbReference type="ARBA" id="ARBA00022801"/>
    </source>
</evidence>
<evidence type="ECO:0000256" key="8">
    <source>
        <dbReference type="ARBA" id="ARBA00055560"/>
    </source>
</evidence>
<dbReference type="EC" id="3.4.19.12" evidence="3 11"/>
<evidence type="ECO:0000313" key="13">
    <source>
        <dbReference type="EMBL" id="CAD5230372.1"/>
    </source>
</evidence>
<dbReference type="FunFam" id="3.40.532.10:FF:000006">
    <property type="entry name" value="Ubiquitin carboxyl-terminal hydrolase"/>
    <property type="match status" value="1"/>
</dbReference>
<dbReference type="GO" id="GO:0006511">
    <property type="term" value="P:ubiquitin-dependent protein catabolic process"/>
    <property type="evidence" value="ECO:0007669"/>
    <property type="project" value="UniProtKB-UniRule"/>
</dbReference>
<feature type="site" description="Important for enzyme activity" evidence="10">
    <location>
        <position position="179"/>
    </location>
</feature>
<dbReference type="Proteomes" id="UP000659654">
    <property type="component" value="Unassembled WGS sequence"/>
</dbReference>
<evidence type="ECO:0000256" key="2">
    <source>
        <dbReference type="ARBA" id="ARBA00009326"/>
    </source>
</evidence>
<evidence type="ECO:0000256" key="3">
    <source>
        <dbReference type="ARBA" id="ARBA00012759"/>
    </source>
</evidence>
<dbReference type="InterPro" id="IPR001578">
    <property type="entry name" value="Peptidase_C12_UCH"/>
</dbReference>
<feature type="domain" description="UCH catalytic" evidence="12">
    <location>
        <begin position="4"/>
        <end position="223"/>
    </location>
</feature>
<keyword evidence="14" id="KW-1185">Reference proteome</keyword>
<dbReference type="GO" id="GO:0005737">
    <property type="term" value="C:cytoplasm"/>
    <property type="evidence" value="ECO:0007669"/>
    <property type="project" value="TreeGrafter"/>
</dbReference>
<feature type="active site" description="Nucleophile" evidence="10">
    <location>
        <position position="286"/>
    </location>
</feature>
<keyword evidence="7 10" id="KW-0788">Thiol protease</keyword>
<dbReference type="OrthoDB" id="427186at2759"/>
<comment type="function">
    <text evidence="8">Ubiquitin-protein hydrolase is involved both in the processing of ubiquitin precursors and of ubiquitinated proteins. This enzyme is a thiol protease that recognizes and hydrolyzes a peptide bond at the C-terminal glycine of ubiquitin.</text>
</comment>
<feature type="site" description="Important for enzyme activity" evidence="10">
    <location>
        <position position="372"/>
    </location>
</feature>
<dbReference type="PANTHER" id="PTHR10589:SF17">
    <property type="entry name" value="UBIQUITIN CARBOXYL-TERMINAL HYDROLASE"/>
    <property type="match status" value="1"/>
</dbReference>
<dbReference type="PROSITE" id="PS00140">
    <property type="entry name" value="UCH_1"/>
    <property type="match status" value="1"/>
</dbReference>
<reference evidence="13" key="1">
    <citation type="submission" date="2020-09" db="EMBL/GenBank/DDBJ databases">
        <authorList>
            <person name="Kikuchi T."/>
        </authorList>
    </citation>
    <scope>NUCLEOTIDE SEQUENCE</scope>
    <source>
        <strain evidence="13">Ka4C1</strain>
    </source>
</reference>
<dbReference type="Gene3D" id="3.40.532.10">
    <property type="entry name" value="Peptidase C12, ubiquitin carboxyl-terminal hydrolase"/>
    <property type="match status" value="2"/>
</dbReference>
<comment type="similarity">
    <text evidence="2 10 11">Belongs to the peptidase C12 family.</text>
</comment>
<keyword evidence="5 10" id="KW-0833">Ubl conjugation pathway</keyword>
<evidence type="ECO:0000256" key="4">
    <source>
        <dbReference type="ARBA" id="ARBA00022670"/>
    </source>
</evidence>
<dbReference type="AlphaFoldDB" id="A0A7I8XJ65"/>
<proteinExistence type="inferred from homology"/>
<evidence type="ECO:0000313" key="14">
    <source>
        <dbReference type="Proteomes" id="UP000659654"/>
    </source>
</evidence>
<feature type="site" description="Transition state stabilizer" evidence="10">
    <location>
        <position position="280"/>
    </location>
</feature>
<dbReference type="PROSITE" id="PS52048">
    <property type="entry name" value="UCH_DOMAIN"/>
    <property type="match status" value="2"/>
</dbReference>
<comment type="catalytic activity">
    <reaction evidence="1 10 11">
        <text>Thiol-dependent hydrolysis of ester, thioester, amide, peptide and isopeptide bonds formed by the C-terminal Gly of ubiquitin (a 76-residue protein attached to proteins as an intracellular targeting signal).</text>
        <dbReference type="EC" id="3.4.19.12"/>
    </reaction>
</comment>
<evidence type="ECO:0000259" key="12">
    <source>
        <dbReference type="PROSITE" id="PS52048"/>
    </source>
</evidence>
<feature type="active site" description="Proton donor" evidence="10">
    <location>
        <position position="164"/>
    </location>
</feature>
<dbReference type="Proteomes" id="UP000582659">
    <property type="component" value="Unassembled WGS sequence"/>
</dbReference>
<protein>
    <recommendedName>
        <fullName evidence="9 11">Ubiquitin carboxyl-terminal hydrolase</fullName>
        <ecNumber evidence="3 11">3.4.19.12</ecNumber>
    </recommendedName>
</protein>
<feature type="active site" description="Nucleophile" evidence="10">
    <location>
        <position position="93"/>
    </location>
</feature>
<dbReference type="EMBL" id="CAJFDI010000005">
    <property type="protein sequence ID" value="CAD5230372.1"/>
    <property type="molecule type" value="Genomic_DNA"/>
</dbReference>
<evidence type="ECO:0000256" key="5">
    <source>
        <dbReference type="ARBA" id="ARBA00022786"/>
    </source>
</evidence>
<dbReference type="GO" id="GO:0016579">
    <property type="term" value="P:protein deubiquitination"/>
    <property type="evidence" value="ECO:0007669"/>
    <property type="project" value="TreeGrafter"/>
</dbReference>
<comment type="caution">
    <text evidence="13">The sequence shown here is derived from an EMBL/GenBank/DDBJ whole genome shotgun (WGS) entry which is preliminary data.</text>
</comment>
<name>A0A7I8XJ65_BURXY</name>
<dbReference type="Pfam" id="PF01088">
    <property type="entry name" value="Peptidase_C12"/>
    <property type="match status" value="2"/>
</dbReference>